<accession>A0A8D9F432</accession>
<reference evidence="2" key="1">
    <citation type="submission" date="2021-05" db="EMBL/GenBank/DDBJ databases">
        <authorList>
            <person name="Alioto T."/>
            <person name="Alioto T."/>
            <person name="Gomez Garrido J."/>
        </authorList>
    </citation>
    <scope>NUCLEOTIDE SEQUENCE</scope>
</reference>
<keyword evidence="1" id="KW-1133">Transmembrane helix</keyword>
<proteinExistence type="predicted"/>
<name>A0A8D9F432_9HEMI</name>
<sequence>MAKPLFKLVCFFNLILIILYFLLLLSLNGFFSYFMYSECCVCLFVSLGLIFSVCVCYVCENVFARLNDVCMKNERIPVISSSSTLLYLFPLLLSPQFDDGF</sequence>
<keyword evidence="1" id="KW-0812">Transmembrane</keyword>
<feature type="transmembrane region" description="Helical" evidence="1">
    <location>
        <begin position="5"/>
        <end position="27"/>
    </location>
</feature>
<protein>
    <submittedName>
        <fullName evidence="2">Uncharacterized protein</fullName>
    </submittedName>
</protein>
<keyword evidence="1" id="KW-0472">Membrane</keyword>
<dbReference type="EMBL" id="HBUF01601189">
    <property type="protein sequence ID" value="CAG6776187.1"/>
    <property type="molecule type" value="Transcribed_RNA"/>
</dbReference>
<feature type="transmembrane region" description="Helical" evidence="1">
    <location>
        <begin position="33"/>
        <end position="58"/>
    </location>
</feature>
<feature type="transmembrane region" description="Helical" evidence="1">
    <location>
        <begin position="78"/>
        <end position="97"/>
    </location>
</feature>
<organism evidence="2">
    <name type="scientific">Cacopsylla melanoneura</name>
    <dbReference type="NCBI Taxonomy" id="428564"/>
    <lineage>
        <taxon>Eukaryota</taxon>
        <taxon>Metazoa</taxon>
        <taxon>Ecdysozoa</taxon>
        <taxon>Arthropoda</taxon>
        <taxon>Hexapoda</taxon>
        <taxon>Insecta</taxon>
        <taxon>Pterygota</taxon>
        <taxon>Neoptera</taxon>
        <taxon>Paraneoptera</taxon>
        <taxon>Hemiptera</taxon>
        <taxon>Sternorrhyncha</taxon>
        <taxon>Psylloidea</taxon>
        <taxon>Psyllidae</taxon>
        <taxon>Psyllinae</taxon>
        <taxon>Cacopsylla</taxon>
    </lineage>
</organism>
<dbReference type="AlphaFoldDB" id="A0A8D9F432"/>
<evidence type="ECO:0000256" key="1">
    <source>
        <dbReference type="SAM" id="Phobius"/>
    </source>
</evidence>
<evidence type="ECO:0000313" key="2">
    <source>
        <dbReference type="EMBL" id="CAG6776187.1"/>
    </source>
</evidence>